<dbReference type="PANTHER" id="PTHR47396">
    <property type="entry name" value="TYPE I RESTRICTION ENZYME ECOKI R PROTEIN"/>
    <property type="match status" value="1"/>
</dbReference>
<dbReference type="Proteomes" id="UP000000492">
    <property type="component" value="Chromosome"/>
</dbReference>
<feature type="domain" description="Type III restriction enzyme C-terminal endonuclease" evidence="2">
    <location>
        <begin position="881"/>
        <end position="981"/>
    </location>
</feature>
<dbReference type="InterPro" id="IPR027417">
    <property type="entry name" value="P-loop_NTPase"/>
</dbReference>
<dbReference type="GO" id="GO:0003677">
    <property type="term" value="F:DNA binding"/>
    <property type="evidence" value="ECO:0007669"/>
    <property type="project" value="InterPro"/>
</dbReference>
<name>F8E1A0_CORRG</name>
<evidence type="ECO:0000259" key="1">
    <source>
        <dbReference type="Pfam" id="PF04851"/>
    </source>
</evidence>
<dbReference type="EMBL" id="CP002857">
    <property type="protein sequence ID" value="AEI09264.1"/>
    <property type="molecule type" value="Genomic_DNA"/>
</dbReference>
<keyword evidence="3" id="KW-0378">Hydrolase</keyword>
<dbReference type="Gene3D" id="3.40.50.300">
    <property type="entry name" value="P-loop containing nucleotide triphosphate hydrolases"/>
    <property type="match status" value="2"/>
</dbReference>
<dbReference type="KEGG" id="crd:CRES_0908"/>
<dbReference type="InterPro" id="IPR045572">
    <property type="entry name" value="RE_endonuc_C"/>
</dbReference>
<dbReference type="InterPro" id="IPR050742">
    <property type="entry name" value="Helicase_Restrict-Modif_Enz"/>
</dbReference>
<feature type="domain" description="Helicase/UvrB N-terminal" evidence="1">
    <location>
        <begin position="103"/>
        <end position="260"/>
    </location>
</feature>
<dbReference type="Pfam" id="PF04851">
    <property type="entry name" value="ResIII"/>
    <property type="match status" value="1"/>
</dbReference>
<dbReference type="InterPro" id="IPR006935">
    <property type="entry name" value="Helicase/UvrB_N"/>
</dbReference>
<dbReference type="eggNOG" id="COG3587">
    <property type="taxonomic scope" value="Bacteria"/>
</dbReference>
<dbReference type="REBASE" id="37337">
    <property type="entry name" value="Cre45100ORF907P"/>
</dbReference>
<dbReference type="GO" id="GO:0005524">
    <property type="term" value="F:ATP binding"/>
    <property type="evidence" value="ECO:0007669"/>
    <property type="project" value="InterPro"/>
</dbReference>
<dbReference type="SUPFAM" id="SSF52540">
    <property type="entry name" value="P-loop containing nucleoside triphosphate hydrolases"/>
    <property type="match status" value="2"/>
</dbReference>
<accession>F8E1A0</accession>
<dbReference type="Pfam" id="PF19778">
    <property type="entry name" value="RE_endonuc"/>
    <property type="match status" value="1"/>
</dbReference>
<keyword evidence="4" id="KW-1185">Reference proteome</keyword>
<evidence type="ECO:0000313" key="3">
    <source>
        <dbReference type="EMBL" id="AEI09264.1"/>
    </source>
</evidence>
<protein>
    <submittedName>
        <fullName evidence="3">Type III restriction enzyme</fullName>
        <ecNumber evidence="3">3.1.21.5</ecNumber>
    </submittedName>
</protein>
<dbReference type="GO" id="GO:0015668">
    <property type="term" value="F:type III site-specific deoxyribonuclease activity"/>
    <property type="evidence" value="ECO:0007669"/>
    <property type="project" value="UniProtKB-EC"/>
</dbReference>
<organism evidence="3 4">
    <name type="scientific">Corynebacterium resistens (strain DSM 45100 / JCM 12819 / GTC 2026 / SICGH 158)</name>
    <dbReference type="NCBI Taxonomy" id="662755"/>
    <lineage>
        <taxon>Bacteria</taxon>
        <taxon>Bacillati</taxon>
        <taxon>Actinomycetota</taxon>
        <taxon>Actinomycetes</taxon>
        <taxon>Mycobacteriales</taxon>
        <taxon>Corynebacteriaceae</taxon>
        <taxon>Corynebacterium</taxon>
    </lineage>
</organism>
<gene>
    <name evidence="3" type="ordered locus">CRES_0908</name>
</gene>
<dbReference type="GO" id="GO:0005829">
    <property type="term" value="C:cytosol"/>
    <property type="evidence" value="ECO:0007669"/>
    <property type="project" value="TreeGrafter"/>
</dbReference>
<evidence type="ECO:0000313" key="4">
    <source>
        <dbReference type="Proteomes" id="UP000000492"/>
    </source>
</evidence>
<dbReference type="EC" id="3.1.21.5" evidence="3"/>
<dbReference type="PANTHER" id="PTHR47396:SF1">
    <property type="entry name" value="ATP-DEPENDENT HELICASE IRC3-RELATED"/>
    <property type="match status" value="1"/>
</dbReference>
<evidence type="ECO:0000259" key="2">
    <source>
        <dbReference type="Pfam" id="PF19778"/>
    </source>
</evidence>
<dbReference type="HOGENOM" id="CLU_011799_0_0_11"/>
<dbReference type="AlphaFoldDB" id="F8E1A0"/>
<reference evidence="3 4" key="1">
    <citation type="journal article" date="2012" name="BMC Genomics">
        <title>Complete genome sequence, lifestyle, and multi-drug resistance of the human pathogen Corynebacterium resistens DSM 45100 isolated from blood samples of a leukemia patient.</title>
        <authorList>
            <person name="Schroder J."/>
            <person name="Maus I."/>
            <person name="Meyer K."/>
            <person name="Wordemann S."/>
            <person name="Blom J."/>
            <person name="Jaenicke S."/>
            <person name="Schneider J."/>
            <person name="Trost E."/>
            <person name="Tauch A."/>
        </authorList>
    </citation>
    <scope>NUCLEOTIDE SEQUENCE [LARGE SCALE GENOMIC DNA]</scope>
    <source>
        <strain evidence="4">DSM 45100 / JCM 12819 / CCUG 50093 / GTC 2026 / SICGH 158</strain>
    </source>
</reference>
<proteinExistence type="predicted"/>
<sequence>MMRFQFDPRQPYQTSAIEAVTDLFDGQPADADQLVTKLEDYSPNPALDIPGLAPDALDLSVEIGAYGNNLVLDEETIAVNLLRVQDRNGLEVNDTLVDGLQFDIEMETGTGKTYVYLRTAFELASKYRFNKFIILVPSVAIREGVKTSIHLMREHFRHLYPQLNMDVTVYSGDRAEEVRDFATATSLQFMVMTIDSIKGDKNTRIIHQTRDKLSGLRPLDFLQATRPIVIMDEPQNMESQLSQSAVTDLNPLCTLRYSATHRTTRNVVYRLDPLDAHRLELVKKIVVSDALEMGGAAKPYVKLLEVKRDPFKANLELVVKKKDGSYAKKKVSATQGADLERLSGGNPAYEGNWRINEISIQPEQIELTNHGYLRVGEAIGDNQDAVFREMIRETIREHIRKENQVHEHGIKVLSLFFIDKVGSYLGEGINNLDANGVFAEAFDTIYKEERAKNPAAHAFLPADPVEARSGYFAQMKAGKGKDARMTFKDSSGKTKADDDAYELIMKDKARLLSMDEPVRFIFSHSALREGWDNPNVFQICTLRDMSTETERRQTIGRGLRLPVNQKGERIKDSGIAQLTVVANESYKAFASALQDEYKQAGVAIGYVRRTEFAALPVVDTTTGKETKLGTKRSALIFDALLNQGYINAAGEVMGTWVPNQLGFTVNLPDEFAGYEEDVIRIVDGCKIETIVKHKRKRQPRTLNKQVYATPEFEEFWEAITARTTYRVALDREDLINRSVASIQQAPQIDPIRIQVTRTGLEITRGGPKGTELGSRSTVLTDSYPLPDIISQLQESTSLTRKTIIEILLGSGRIGDFLANPNDFIKMVTGCIETELAHTLIDGIQYEPIGGSIYELRELQADGLEEKDRFIDQLYKVTNKEKTDFDYVVFDSAVERQFAQYLDGREDIKLFMKLPDKFRVPTPVGDYNPDWAIIKVEDGTEHLYLVRETKSSQDPAKRRPSENAKIKAAMKHFAAIGVDYAVSAPDRWEI</sequence>
<dbReference type="STRING" id="662755.CRES_0908"/>